<sequence>MDFIQATTHGERTFKQRAVSAIAKLLAMPEGFRHRAELRELTPERRGDISMTERDHETALRMPVTDYPVFAIAYKKWERRILALLG</sequence>
<reference evidence="2" key="1">
    <citation type="submission" date="2018-12" db="EMBL/GenBank/DDBJ databases">
        <title>Complete genome sequence of Roseovarius sp. MME-070.</title>
        <authorList>
            <person name="Nam Y.-D."/>
            <person name="Kang J."/>
            <person name="Chung W.-H."/>
            <person name="Park Y.S."/>
        </authorList>
    </citation>
    <scope>NUCLEOTIDE SEQUENCE [LARGE SCALE GENOMIC DNA]</scope>
    <source>
        <strain evidence="2">MME-070</strain>
    </source>
</reference>
<dbReference type="EMBL" id="CP034348">
    <property type="protein sequence ID" value="QGX97483.1"/>
    <property type="molecule type" value="Genomic_DNA"/>
</dbReference>
<gene>
    <name evidence="1" type="ORF">EI983_04000</name>
</gene>
<evidence type="ECO:0000313" key="2">
    <source>
        <dbReference type="Proteomes" id="UP000428330"/>
    </source>
</evidence>
<dbReference type="Proteomes" id="UP000428330">
    <property type="component" value="Chromosome"/>
</dbReference>
<name>A0A6I6INU2_9RHOB</name>
<keyword evidence="2" id="KW-1185">Reference proteome</keyword>
<protein>
    <submittedName>
        <fullName evidence="1">Uncharacterized protein</fullName>
    </submittedName>
</protein>
<dbReference type="KEGG" id="rom:EI983_04000"/>
<dbReference type="OrthoDB" id="7867051at2"/>
<evidence type="ECO:0000313" key="1">
    <source>
        <dbReference type="EMBL" id="QGX97483.1"/>
    </source>
</evidence>
<proteinExistence type="predicted"/>
<accession>A0A6I6INU2</accession>
<organism evidence="1 2">
    <name type="scientific">Roseovarius faecimaris</name>
    <dbReference type="NCBI Taxonomy" id="2494550"/>
    <lineage>
        <taxon>Bacteria</taxon>
        <taxon>Pseudomonadati</taxon>
        <taxon>Pseudomonadota</taxon>
        <taxon>Alphaproteobacteria</taxon>
        <taxon>Rhodobacterales</taxon>
        <taxon>Roseobacteraceae</taxon>
        <taxon>Roseovarius</taxon>
    </lineage>
</organism>
<dbReference type="AlphaFoldDB" id="A0A6I6INU2"/>
<dbReference type="RefSeq" id="WP_157706118.1">
    <property type="nucleotide sequence ID" value="NZ_CP034348.1"/>
</dbReference>